<dbReference type="InterPro" id="IPR005119">
    <property type="entry name" value="LysR_subst-bd"/>
</dbReference>
<evidence type="ECO:0000313" key="7">
    <source>
        <dbReference type="Proteomes" id="UP000190834"/>
    </source>
</evidence>
<dbReference type="PROSITE" id="PS50931">
    <property type="entry name" value="HTH_LYSR"/>
    <property type="match status" value="1"/>
</dbReference>
<evidence type="ECO:0000313" key="6">
    <source>
        <dbReference type="EMBL" id="SKA05436.1"/>
    </source>
</evidence>
<dbReference type="Gene3D" id="3.40.190.290">
    <property type="match status" value="1"/>
</dbReference>
<keyword evidence="3 6" id="KW-0238">DNA-binding</keyword>
<dbReference type="OrthoDB" id="6988449at2"/>
<dbReference type="InterPro" id="IPR000847">
    <property type="entry name" value="LysR_HTH_N"/>
</dbReference>
<dbReference type="STRING" id="1123491.SAMN02745782_02230"/>
<dbReference type="Pfam" id="PF03466">
    <property type="entry name" value="LysR_substrate"/>
    <property type="match status" value="1"/>
</dbReference>
<accession>A0A1T4QP20</accession>
<dbReference type="Gene3D" id="1.10.10.10">
    <property type="entry name" value="Winged helix-like DNA-binding domain superfamily/Winged helix DNA-binding domain"/>
    <property type="match status" value="1"/>
</dbReference>
<evidence type="ECO:0000256" key="2">
    <source>
        <dbReference type="ARBA" id="ARBA00023015"/>
    </source>
</evidence>
<dbReference type="Pfam" id="PF00126">
    <property type="entry name" value="HTH_1"/>
    <property type="match status" value="1"/>
</dbReference>
<reference evidence="7" key="1">
    <citation type="submission" date="2017-02" db="EMBL/GenBank/DDBJ databases">
        <authorList>
            <person name="Varghese N."/>
            <person name="Submissions S."/>
        </authorList>
    </citation>
    <scope>NUCLEOTIDE SEQUENCE [LARGE SCALE GENOMIC DNA]</scope>
    <source>
        <strain evidence="7">DSM 19608</strain>
    </source>
</reference>
<dbReference type="SUPFAM" id="SSF46785">
    <property type="entry name" value="Winged helix' DNA-binding domain"/>
    <property type="match status" value="1"/>
</dbReference>
<name>A0A1T4QP20_VIBCI</name>
<feature type="domain" description="HTH lysR-type" evidence="5">
    <location>
        <begin position="1"/>
        <end position="62"/>
    </location>
</feature>
<dbReference type="PANTHER" id="PTHR30126">
    <property type="entry name" value="HTH-TYPE TRANSCRIPTIONAL REGULATOR"/>
    <property type="match status" value="1"/>
</dbReference>
<gene>
    <name evidence="6" type="ORF">SAMN02745782_02230</name>
</gene>
<organism evidence="6 7">
    <name type="scientific">Vibrio cincinnatiensis DSM 19608</name>
    <dbReference type="NCBI Taxonomy" id="1123491"/>
    <lineage>
        <taxon>Bacteria</taxon>
        <taxon>Pseudomonadati</taxon>
        <taxon>Pseudomonadota</taxon>
        <taxon>Gammaproteobacteria</taxon>
        <taxon>Vibrionales</taxon>
        <taxon>Vibrionaceae</taxon>
        <taxon>Vibrio</taxon>
    </lineage>
</organism>
<keyword evidence="7" id="KW-1185">Reference proteome</keyword>
<dbReference type="GO" id="GO:0003700">
    <property type="term" value="F:DNA-binding transcription factor activity"/>
    <property type="evidence" value="ECO:0007669"/>
    <property type="project" value="InterPro"/>
</dbReference>
<dbReference type="GO" id="GO:0000976">
    <property type="term" value="F:transcription cis-regulatory region binding"/>
    <property type="evidence" value="ECO:0007669"/>
    <property type="project" value="TreeGrafter"/>
</dbReference>
<dbReference type="InterPro" id="IPR036390">
    <property type="entry name" value="WH_DNA-bd_sf"/>
</dbReference>
<proteinExistence type="inferred from homology"/>
<dbReference type="PANTHER" id="PTHR30126:SF88">
    <property type="entry name" value="TRANSCRIPTIONAL REGULATOR-RELATED"/>
    <property type="match status" value="1"/>
</dbReference>
<dbReference type="Proteomes" id="UP000190834">
    <property type="component" value="Unassembled WGS sequence"/>
</dbReference>
<dbReference type="AlphaFoldDB" id="A0A1T4QP20"/>
<protein>
    <submittedName>
        <fullName evidence="6">DNA-binding transcriptional regulator, LysR family</fullName>
    </submittedName>
</protein>
<keyword evidence="2" id="KW-0805">Transcription regulation</keyword>
<evidence type="ECO:0000256" key="4">
    <source>
        <dbReference type="ARBA" id="ARBA00023163"/>
    </source>
</evidence>
<sequence>MRTKSTLEQWHTLAEVERCGSIQAAAQSMNKSHTTLLYSIKKLETQLGVSLVELKGRRTVLTENAKVLLRRAIPMVEQARDLEILSKHLSEGIEPEITIAIDHLCNRDWLYQPMRQFLEENSFTSVQVKETSLSSTTEAVTQQWADISIVPLPVENHLAEAFATITMIPVVNKSHPLAQKTSVCNEDLQAVTQIVARDLGNNTKGQNVGWLKAQRRITVDNFDHAWQAVVSGLGFCRIPDHRLAQYDTSQIVRLPLVGGERYQVPLHLVAPKGTRTGLAARQLYDLLLLDAKKRLGR</sequence>
<dbReference type="GeneID" id="70584458"/>
<evidence type="ECO:0000256" key="1">
    <source>
        <dbReference type="ARBA" id="ARBA00009437"/>
    </source>
</evidence>
<dbReference type="RefSeq" id="WP_078926600.1">
    <property type="nucleotide sequence ID" value="NZ_FUXB01000010.1"/>
</dbReference>
<evidence type="ECO:0000256" key="3">
    <source>
        <dbReference type="ARBA" id="ARBA00023125"/>
    </source>
</evidence>
<keyword evidence="4" id="KW-0804">Transcription</keyword>
<dbReference type="EMBL" id="FUXB01000010">
    <property type="protein sequence ID" value="SKA05436.1"/>
    <property type="molecule type" value="Genomic_DNA"/>
</dbReference>
<dbReference type="SUPFAM" id="SSF53850">
    <property type="entry name" value="Periplasmic binding protein-like II"/>
    <property type="match status" value="1"/>
</dbReference>
<evidence type="ECO:0000259" key="5">
    <source>
        <dbReference type="PROSITE" id="PS50931"/>
    </source>
</evidence>
<comment type="similarity">
    <text evidence="1">Belongs to the LysR transcriptional regulatory family.</text>
</comment>
<dbReference type="InterPro" id="IPR036388">
    <property type="entry name" value="WH-like_DNA-bd_sf"/>
</dbReference>